<gene>
    <name evidence="1" type="ORF">MA16_Dca002665</name>
</gene>
<protein>
    <submittedName>
        <fullName evidence="1">Uncharacterized protein</fullName>
    </submittedName>
</protein>
<accession>A0A2I0X8B0</accession>
<sequence length="58" mass="6453">MERPDEKKNGKKMVLAPLHLLVRHLSMVNLLELIGIPRNSSCTNLSTRGSVRPMPVSS</sequence>
<reference evidence="1 2" key="1">
    <citation type="journal article" date="2016" name="Sci. Rep.">
        <title>The Dendrobium catenatum Lindl. genome sequence provides insights into polysaccharide synthase, floral development and adaptive evolution.</title>
        <authorList>
            <person name="Zhang G.Q."/>
            <person name="Xu Q."/>
            <person name="Bian C."/>
            <person name="Tsai W.C."/>
            <person name="Yeh C.M."/>
            <person name="Liu K.W."/>
            <person name="Yoshida K."/>
            <person name="Zhang L.S."/>
            <person name="Chang S.B."/>
            <person name="Chen F."/>
            <person name="Shi Y."/>
            <person name="Su Y.Y."/>
            <person name="Zhang Y.Q."/>
            <person name="Chen L.J."/>
            <person name="Yin Y."/>
            <person name="Lin M."/>
            <person name="Huang H."/>
            <person name="Deng H."/>
            <person name="Wang Z.W."/>
            <person name="Zhu S.L."/>
            <person name="Zhao X."/>
            <person name="Deng C."/>
            <person name="Niu S.C."/>
            <person name="Huang J."/>
            <person name="Wang M."/>
            <person name="Liu G.H."/>
            <person name="Yang H.J."/>
            <person name="Xiao X.J."/>
            <person name="Hsiao Y.Y."/>
            <person name="Wu W.L."/>
            <person name="Chen Y.Y."/>
            <person name="Mitsuda N."/>
            <person name="Ohme-Takagi M."/>
            <person name="Luo Y.B."/>
            <person name="Van de Peer Y."/>
            <person name="Liu Z.J."/>
        </authorList>
    </citation>
    <scope>NUCLEOTIDE SEQUENCE [LARGE SCALE GENOMIC DNA]</scope>
    <source>
        <tissue evidence="1">The whole plant</tissue>
    </source>
</reference>
<dbReference type="Proteomes" id="UP000233837">
    <property type="component" value="Unassembled WGS sequence"/>
</dbReference>
<reference evidence="1 2" key="2">
    <citation type="journal article" date="2017" name="Nature">
        <title>The Apostasia genome and the evolution of orchids.</title>
        <authorList>
            <person name="Zhang G.Q."/>
            <person name="Liu K.W."/>
            <person name="Li Z."/>
            <person name="Lohaus R."/>
            <person name="Hsiao Y.Y."/>
            <person name="Niu S.C."/>
            <person name="Wang J.Y."/>
            <person name="Lin Y.C."/>
            <person name="Xu Q."/>
            <person name="Chen L.J."/>
            <person name="Yoshida K."/>
            <person name="Fujiwara S."/>
            <person name="Wang Z.W."/>
            <person name="Zhang Y.Q."/>
            <person name="Mitsuda N."/>
            <person name="Wang M."/>
            <person name="Liu G.H."/>
            <person name="Pecoraro L."/>
            <person name="Huang H.X."/>
            <person name="Xiao X.J."/>
            <person name="Lin M."/>
            <person name="Wu X.Y."/>
            <person name="Wu W.L."/>
            <person name="Chen Y.Y."/>
            <person name="Chang S.B."/>
            <person name="Sakamoto S."/>
            <person name="Ohme-Takagi M."/>
            <person name="Yagi M."/>
            <person name="Zeng S.J."/>
            <person name="Shen C.Y."/>
            <person name="Yeh C.M."/>
            <person name="Luo Y.B."/>
            <person name="Tsai W.C."/>
            <person name="Van de Peer Y."/>
            <person name="Liu Z.J."/>
        </authorList>
    </citation>
    <scope>NUCLEOTIDE SEQUENCE [LARGE SCALE GENOMIC DNA]</scope>
    <source>
        <tissue evidence="1">The whole plant</tissue>
    </source>
</reference>
<dbReference type="EMBL" id="KZ502052">
    <property type="protein sequence ID" value="PKU84153.1"/>
    <property type="molecule type" value="Genomic_DNA"/>
</dbReference>
<evidence type="ECO:0000313" key="2">
    <source>
        <dbReference type="Proteomes" id="UP000233837"/>
    </source>
</evidence>
<organism evidence="1 2">
    <name type="scientific">Dendrobium catenatum</name>
    <dbReference type="NCBI Taxonomy" id="906689"/>
    <lineage>
        <taxon>Eukaryota</taxon>
        <taxon>Viridiplantae</taxon>
        <taxon>Streptophyta</taxon>
        <taxon>Embryophyta</taxon>
        <taxon>Tracheophyta</taxon>
        <taxon>Spermatophyta</taxon>
        <taxon>Magnoliopsida</taxon>
        <taxon>Liliopsida</taxon>
        <taxon>Asparagales</taxon>
        <taxon>Orchidaceae</taxon>
        <taxon>Epidendroideae</taxon>
        <taxon>Malaxideae</taxon>
        <taxon>Dendrobiinae</taxon>
        <taxon>Dendrobium</taxon>
    </lineage>
</organism>
<dbReference type="AlphaFoldDB" id="A0A2I0X8B0"/>
<keyword evidence="2" id="KW-1185">Reference proteome</keyword>
<proteinExistence type="predicted"/>
<evidence type="ECO:0000313" key="1">
    <source>
        <dbReference type="EMBL" id="PKU84153.1"/>
    </source>
</evidence>
<name>A0A2I0X8B0_9ASPA</name>